<dbReference type="OMA" id="CSIYTHA"/>
<dbReference type="PANTHER" id="PTHR21844">
    <property type="entry name" value="AKT1 SUBSTRATE 1 PROTEIN"/>
    <property type="match status" value="1"/>
</dbReference>
<feature type="region of interest" description="Disordered" evidence="2">
    <location>
        <begin position="208"/>
        <end position="250"/>
    </location>
</feature>
<dbReference type="AlphaFoldDB" id="V4A0S3"/>
<dbReference type="GeneID" id="20248640"/>
<dbReference type="Pfam" id="PF15798">
    <property type="entry name" value="PRAS"/>
    <property type="match status" value="1"/>
</dbReference>
<feature type="coiled-coil region" evidence="1">
    <location>
        <begin position="134"/>
        <end position="172"/>
    </location>
</feature>
<keyword evidence="1" id="KW-0175">Coiled coil</keyword>
<protein>
    <submittedName>
        <fullName evidence="3">Uncharacterized protein</fullName>
    </submittedName>
</protein>
<dbReference type="InterPro" id="IPR026682">
    <property type="entry name" value="AKT1S1"/>
</dbReference>
<dbReference type="EMBL" id="KB201305">
    <property type="protein sequence ID" value="ESO97398.1"/>
    <property type="molecule type" value="Genomic_DNA"/>
</dbReference>
<dbReference type="Proteomes" id="UP000030746">
    <property type="component" value="Unassembled WGS sequence"/>
</dbReference>
<evidence type="ECO:0000313" key="4">
    <source>
        <dbReference type="Proteomes" id="UP000030746"/>
    </source>
</evidence>
<feature type="compositionally biased region" description="Acidic residues" evidence="2">
    <location>
        <begin position="324"/>
        <end position="333"/>
    </location>
</feature>
<dbReference type="PANTHER" id="PTHR21844:SF2">
    <property type="entry name" value="PROLINE-RICH AKT1 SUBSTRATE 1"/>
    <property type="match status" value="1"/>
</dbReference>
<sequence length="374" mass="42859">MLLVCPCLNVKVYAKSLKPCEGRFSDLVDDCGDKQLIDSLGEVTLDKSGICIEHEFLVNQQSCHQFQLYECLSCKTKTHLLDEEEDIVLVNTKLESDSSVIERLQQSANFSKPYKIILMKPTELSGNAPDPRGFESLQTQLNEVQRQLNDYIIEEEQKMEAKIRRYEEEQRTTFQQFKDEAKGDKRKMISLVLKAAESVVVEENDKDMDYFPSHNEHNMQSRSPAKNKSNKNKAKSGIRNTSQSFSGRYHQSDVDSEAMFMLDELDQIPNDEPFYESDEEGDISPMKSYEDTHHSSRSSRQNLYSSSVPISVPSMWGQRKHSTEDEDDEDELTPSDPDHLGDRMKALAESITDTGRYIFGDRPRPRINTGDFGH</sequence>
<feature type="region of interest" description="Disordered" evidence="2">
    <location>
        <begin position="270"/>
        <end position="342"/>
    </location>
</feature>
<proteinExistence type="predicted"/>
<evidence type="ECO:0000313" key="3">
    <source>
        <dbReference type="EMBL" id="ESO97398.1"/>
    </source>
</evidence>
<evidence type="ECO:0000256" key="1">
    <source>
        <dbReference type="SAM" id="Coils"/>
    </source>
</evidence>
<name>V4A0S3_LOTGI</name>
<dbReference type="GO" id="GO:0032007">
    <property type="term" value="P:negative regulation of TOR signaling"/>
    <property type="evidence" value="ECO:0007669"/>
    <property type="project" value="InterPro"/>
</dbReference>
<dbReference type="KEGG" id="lgi:LOTGIDRAFT_231573"/>
<accession>V4A0S3</accession>
<dbReference type="STRING" id="225164.V4A0S3"/>
<dbReference type="GO" id="GO:0005737">
    <property type="term" value="C:cytoplasm"/>
    <property type="evidence" value="ECO:0007669"/>
    <property type="project" value="TreeGrafter"/>
</dbReference>
<dbReference type="GO" id="GO:0048011">
    <property type="term" value="P:neurotrophin TRK receptor signaling pathway"/>
    <property type="evidence" value="ECO:0007669"/>
    <property type="project" value="InterPro"/>
</dbReference>
<keyword evidence="4" id="KW-1185">Reference proteome</keyword>
<organism evidence="3 4">
    <name type="scientific">Lottia gigantea</name>
    <name type="common">Giant owl limpet</name>
    <dbReference type="NCBI Taxonomy" id="225164"/>
    <lineage>
        <taxon>Eukaryota</taxon>
        <taxon>Metazoa</taxon>
        <taxon>Spiralia</taxon>
        <taxon>Lophotrochozoa</taxon>
        <taxon>Mollusca</taxon>
        <taxon>Gastropoda</taxon>
        <taxon>Patellogastropoda</taxon>
        <taxon>Lottioidea</taxon>
        <taxon>Lottiidae</taxon>
        <taxon>Lottia</taxon>
    </lineage>
</organism>
<dbReference type="CTD" id="20248640"/>
<reference evidence="3 4" key="1">
    <citation type="journal article" date="2013" name="Nature">
        <title>Insights into bilaterian evolution from three spiralian genomes.</title>
        <authorList>
            <person name="Simakov O."/>
            <person name="Marletaz F."/>
            <person name="Cho S.J."/>
            <person name="Edsinger-Gonzales E."/>
            <person name="Havlak P."/>
            <person name="Hellsten U."/>
            <person name="Kuo D.H."/>
            <person name="Larsson T."/>
            <person name="Lv J."/>
            <person name="Arendt D."/>
            <person name="Savage R."/>
            <person name="Osoegawa K."/>
            <person name="de Jong P."/>
            <person name="Grimwood J."/>
            <person name="Chapman J.A."/>
            <person name="Shapiro H."/>
            <person name="Aerts A."/>
            <person name="Otillar R.P."/>
            <person name="Terry A.Y."/>
            <person name="Boore J.L."/>
            <person name="Grigoriev I.V."/>
            <person name="Lindberg D.R."/>
            <person name="Seaver E.C."/>
            <person name="Weisblat D.A."/>
            <person name="Putnam N.H."/>
            <person name="Rokhsar D.S."/>
        </authorList>
    </citation>
    <scope>NUCLEOTIDE SEQUENCE [LARGE SCALE GENOMIC DNA]</scope>
</reference>
<feature type="compositionally biased region" description="Acidic residues" evidence="2">
    <location>
        <begin position="273"/>
        <end position="282"/>
    </location>
</feature>
<feature type="region of interest" description="Disordered" evidence="2">
    <location>
        <begin position="355"/>
        <end position="374"/>
    </location>
</feature>
<dbReference type="OrthoDB" id="9992964at2759"/>
<dbReference type="RefSeq" id="XP_009051991.1">
    <property type="nucleotide sequence ID" value="XM_009053743.1"/>
</dbReference>
<dbReference type="HOGENOM" id="CLU_050595_0_0_1"/>
<gene>
    <name evidence="3" type="ORF">LOTGIDRAFT_231573</name>
</gene>
<evidence type="ECO:0000256" key="2">
    <source>
        <dbReference type="SAM" id="MobiDB-lite"/>
    </source>
</evidence>
<feature type="compositionally biased region" description="Low complexity" evidence="2">
    <location>
        <begin position="298"/>
        <end position="307"/>
    </location>
</feature>